<dbReference type="AlphaFoldDB" id="A0A0G4HY96"/>
<dbReference type="GO" id="GO:0006487">
    <property type="term" value="P:protein N-linked glycosylation"/>
    <property type="evidence" value="ECO:0007669"/>
    <property type="project" value="UniProtKB-UniRule"/>
</dbReference>
<dbReference type="Pfam" id="PF05817">
    <property type="entry name" value="Ribophorin_II"/>
    <property type="match status" value="1"/>
</dbReference>
<feature type="signal peptide" evidence="1">
    <location>
        <begin position="1"/>
        <end position="25"/>
    </location>
</feature>
<dbReference type="PANTHER" id="PTHR12640">
    <property type="entry name" value="RIBOPHORIN II"/>
    <property type="match status" value="1"/>
</dbReference>
<comment type="subcellular location">
    <subcellularLocation>
        <location evidence="1">Endoplasmic reticulum membrane</location>
        <topology evidence="1">Multi-pass membrane protein</topology>
    </subcellularLocation>
</comment>
<keyword evidence="1" id="KW-0472">Membrane</keyword>
<comment type="similarity">
    <text evidence="1">Belongs to the SWP1 family.</text>
</comment>
<dbReference type="GO" id="GO:0008250">
    <property type="term" value="C:oligosaccharyltransferase complex"/>
    <property type="evidence" value="ECO:0007669"/>
    <property type="project" value="UniProtKB-UniRule"/>
</dbReference>
<protein>
    <recommendedName>
        <fullName evidence="1">Dolichyl-diphosphooligosaccharide--protein glycosyltransferase subunit 2</fullName>
    </recommendedName>
    <alternativeName>
        <fullName evidence="1">Ribophorin-2</fullName>
    </alternativeName>
</protein>
<evidence type="ECO:0000313" key="4">
    <source>
        <dbReference type="EMBL" id="CEM49503.1"/>
    </source>
</evidence>
<proteinExistence type="inferred from homology"/>
<dbReference type="InterPro" id="IPR055373">
    <property type="entry name" value="Ribophorin_II_N"/>
</dbReference>
<keyword evidence="1" id="KW-1133">Transmembrane helix</keyword>
<feature type="domain" description="Ribophorin II N-terminal" evidence="3">
    <location>
        <begin position="62"/>
        <end position="294"/>
    </location>
</feature>
<keyword evidence="1" id="KW-0732">Signal</keyword>
<feature type="region of interest" description="Disordered" evidence="2">
    <location>
        <begin position="679"/>
        <end position="719"/>
    </location>
</feature>
<sequence>MTHLSPFAFVFVPLVWLLAAMVARSQTSDYMSVATYNRLSRLVDGLQKDDSSFDSMEDAYLYATFTENDSVCQFLSSQSASHRSAPQLFYFFETVNVVKCQMQAPKTVVGVLEAASNAQNGRDVFFGVGGLDSLQRAGLSVGNIPWQSLFDRVMDRGLDESGTFTGRKAPHMESLGATAFAFGSLSRILPHLPKSRMEDAKRTVKDYVEKFEESAGKPGDSPRSGKQVDKLLRVFDETEVEAAAFLVKALVNLAPIVGYVPDLQKSKRLSQLLDFLILHARSNPQVQLAGHAALAVKALAGLKGFSGTSILVTGSGGNSLEVDICTIDGRSPGSGLSVSVSGGSGTEETLTQKGGTTCTFTGPHPGGKRGVVKVSKGSKAPVSAPRLLVSGVERGEISPKLLSLEVFEAPSASPHNQKMIYSLDSPALTASLFTDDSDLFFNVAVGEEQTQTPLRPRQASVLVTLERPETELPEGLPVSRLLHMSPRPGGKSALRLVLGNKRLMQPVNGQYSFEIIIGDESFERPLRHKVSGVNVRFGSQVKTVAVPTVDGRERPVLASFAWCSPKPLIEHQFGPELDTLNPPRILSILFLVLVVALPAAAFAVLLKRQQANLGLLGTAMKGSPFVPLFVMMLCLSFGFILFFWFFLTCLRAIYICIPLLTVSILTGHPALCRMKTLRTGGGESEGKKTGSPKKAGKQVAAAEGGASPAGDGDEDAKDE</sequence>
<keyword evidence="1" id="KW-0812">Transmembrane</keyword>
<accession>A0A0G4HY96</accession>
<organism evidence="4">
    <name type="scientific">Chromera velia CCMP2878</name>
    <dbReference type="NCBI Taxonomy" id="1169474"/>
    <lineage>
        <taxon>Eukaryota</taxon>
        <taxon>Sar</taxon>
        <taxon>Alveolata</taxon>
        <taxon>Colpodellida</taxon>
        <taxon>Chromeraceae</taxon>
        <taxon>Chromera</taxon>
    </lineage>
</organism>
<dbReference type="PANTHER" id="PTHR12640:SF0">
    <property type="entry name" value="DOLICHYL-DIPHOSPHOOLIGOSACCHARIDE--PROTEIN GLYCOSYLTRANSFERASE SUBUNIT 2"/>
    <property type="match status" value="1"/>
</dbReference>
<comment type="function">
    <text evidence="1">Subunit of the oligosaccharyl transferase (OST) complex that catalyzes the initial transfer of a defined glycan (Glc(3)Man(9)GlcNAc(2) in eukaryotes) from the lipid carrier dolichol-pyrophosphate to an asparagine residue within an Asn-X-Ser/Thr consensus motif in nascent polypeptide chains, the first step in protein N-glycosylation. N-glycosylation occurs cotranslationally and the complex associates with the Sec61 complex at the channel-forming translocon complex that mediates protein translocation across the endoplasmic reticulum (ER). All subunits are required for a maximal enzyme activity.</text>
</comment>
<feature type="transmembrane region" description="Helical" evidence="1">
    <location>
        <begin position="652"/>
        <end position="671"/>
    </location>
</feature>
<keyword evidence="1" id="KW-0256">Endoplasmic reticulum</keyword>
<feature type="transmembrane region" description="Helical" evidence="1">
    <location>
        <begin position="625"/>
        <end position="646"/>
    </location>
</feature>
<evidence type="ECO:0000256" key="1">
    <source>
        <dbReference type="RuleBase" id="RU366029"/>
    </source>
</evidence>
<dbReference type="VEuPathDB" id="CryptoDB:Cvel_9443"/>
<evidence type="ECO:0000259" key="3">
    <source>
        <dbReference type="Pfam" id="PF05817"/>
    </source>
</evidence>
<comment type="pathway">
    <text evidence="1">Protein modification; protein glycosylation.</text>
</comment>
<name>A0A0G4HY96_9ALVE</name>
<dbReference type="EMBL" id="CDMZ01004355">
    <property type="protein sequence ID" value="CEM49503.1"/>
    <property type="molecule type" value="Genomic_DNA"/>
</dbReference>
<dbReference type="InterPro" id="IPR008814">
    <property type="entry name" value="Swp1"/>
</dbReference>
<reference evidence="4" key="1">
    <citation type="submission" date="2014-11" db="EMBL/GenBank/DDBJ databases">
        <authorList>
            <person name="Otto D Thomas"/>
            <person name="Naeem Raeece"/>
        </authorList>
    </citation>
    <scope>NUCLEOTIDE SEQUENCE</scope>
</reference>
<gene>
    <name evidence="4" type="ORF">Cvel_9443</name>
</gene>
<feature type="transmembrane region" description="Helical" evidence="1">
    <location>
        <begin position="585"/>
        <end position="605"/>
    </location>
</feature>
<dbReference type="UniPathway" id="UPA00378"/>
<comment type="subunit">
    <text evidence="1">Component of the oligosaccharyltransferase (OST) complex.</text>
</comment>
<feature type="chain" id="PRO_5019615122" description="Dolichyl-diphosphooligosaccharide--protein glycosyltransferase subunit 2" evidence="1">
    <location>
        <begin position="26"/>
        <end position="719"/>
    </location>
</feature>
<evidence type="ECO:0000256" key="2">
    <source>
        <dbReference type="SAM" id="MobiDB-lite"/>
    </source>
</evidence>